<feature type="non-terminal residue" evidence="1">
    <location>
        <position position="362"/>
    </location>
</feature>
<dbReference type="Proteomes" id="UP000007431">
    <property type="component" value="Unassembled WGS sequence"/>
</dbReference>
<proteinExistence type="predicted"/>
<accession>D8QGK0</accession>
<reference evidence="1 2" key="1">
    <citation type="journal article" date="2010" name="Nat. Biotechnol.">
        <title>Genome sequence of the model mushroom Schizophyllum commune.</title>
        <authorList>
            <person name="Ohm R.A."/>
            <person name="de Jong J.F."/>
            <person name="Lugones L.G."/>
            <person name="Aerts A."/>
            <person name="Kothe E."/>
            <person name="Stajich J.E."/>
            <person name="de Vries R.P."/>
            <person name="Record E."/>
            <person name="Levasseur A."/>
            <person name="Baker S.E."/>
            <person name="Bartholomew K.A."/>
            <person name="Coutinho P.M."/>
            <person name="Erdmann S."/>
            <person name="Fowler T.J."/>
            <person name="Gathman A.C."/>
            <person name="Lombard V."/>
            <person name="Henrissat B."/>
            <person name="Knabe N."/>
            <person name="Kuees U."/>
            <person name="Lilly W.W."/>
            <person name="Lindquist E."/>
            <person name="Lucas S."/>
            <person name="Magnuson J.K."/>
            <person name="Piumi F."/>
            <person name="Raudaskoski M."/>
            <person name="Salamov A."/>
            <person name="Schmutz J."/>
            <person name="Schwarze F.W.M.R."/>
            <person name="vanKuyk P.A."/>
            <person name="Horton J.S."/>
            <person name="Grigoriev I.V."/>
            <person name="Woesten H.A.B."/>
        </authorList>
    </citation>
    <scope>NUCLEOTIDE SEQUENCE [LARGE SCALE GENOMIC DNA]</scope>
    <source>
        <strain evidence="2">H4-8 / FGSC 9210</strain>
    </source>
</reference>
<evidence type="ECO:0000313" key="2">
    <source>
        <dbReference type="Proteomes" id="UP000007431"/>
    </source>
</evidence>
<dbReference type="AlphaFoldDB" id="D8QGK0"/>
<dbReference type="RefSeq" id="XP_003027406.1">
    <property type="nucleotide sequence ID" value="XM_003027360.1"/>
</dbReference>
<dbReference type="GeneID" id="9597107"/>
<dbReference type="HOGENOM" id="CLU_765373_0_0_1"/>
<sequence length="362" mass="40961">MEVHKRYSRNVKLHLIWQQEHLHLLWPYLNDMADRWASMRVVGKEWRETSLTELADPDGTPPLSFPALRQLDLEGRNIVHDSNLDFLACGPAVRELRLRLWTARASGGEERNTPIAPLRISLPVSAVLTSLVVKVAGKAGLHSGCLYGALQRCSATLEAMEITTNRTFGEREPIAMPRLRKLCVHSAACSLLQVLRMESLMTLWVNEWQEEDRGLELLSAAFEDGMIVGSTLRELQLTNVHHEDRSTSMELVISILEAASSVEALALVYPEYEEHVPSCLDILTVLSQTRHGTRMPRLRSLTLAAGVNDGYDTTDCLERFLRTRDRADLHIITDIDDTLEDHMCTYTVMGEGVLDRYYLSRD</sequence>
<evidence type="ECO:0000313" key="1">
    <source>
        <dbReference type="EMBL" id="EFI92503.1"/>
    </source>
</evidence>
<protein>
    <recommendedName>
        <fullName evidence="3">F-box domain-containing protein</fullName>
    </recommendedName>
</protein>
<organism evidence="2">
    <name type="scientific">Schizophyllum commune (strain H4-8 / FGSC 9210)</name>
    <name type="common">Split gill fungus</name>
    <dbReference type="NCBI Taxonomy" id="578458"/>
    <lineage>
        <taxon>Eukaryota</taxon>
        <taxon>Fungi</taxon>
        <taxon>Dikarya</taxon>
        <taxon>Basidiomycota</taxon>
        <taxon>Agaricomycotina</taxon>
        <taxon>Agaricomycetes</taxon>
        <taxon>Agaricomycetidae</taxon>
        <taxon>Agaricales</taxon>
        <taxon>Schizophyllaceae</taxon>
        <taxon>Schizophyllum</taxon>
    </lineage>
</organism>
<dbReference type="InParanoid" id="D8QGK0"/>
<dbReference type="VEuPathDB" id="FungiDB:SCHCODRAFT_02671999"/>
<keyword evidence="2" id="KW-1185">Reference proteome</keyword>
<dbReference type="EMBL" id="GL377312">
    <property type="protein sequence ID" value="EFI92503.1"/>
    <property type="molecule type" value="Genomic_DNA"/>
</dbReference>
<gene>
    <name evidence="1" type="ORF">SCHCODRAFT_112991</name>
</gene>
<dbReference type="KEGG" id="scm:SCHCO_02671999"/>
<name>D8QGK0_SCHCM</name>
<evidence type="ECO:0008006" key="3">
    <source>
        <dbReference type="Google" id="ProtNLM"/>
    </source>
</evidence>